<dbReference type="InterPro" id="IPR003717">
    <property type="entry name" value="RecO"/>
</dbReference>
<sequence>MRHKYETRGIVLSRSSIGEANSYVTLITPELGLVCARVQGVRRSGAKLAAALATLAESSLVLVRGKESWRVAGAVLEENWFAHMKTCSRMRASRVSSLLVRLVAGEIYDPILFLIMTSFFKALTELPEEIHDAAEVLVVIRMLTVLGLDTGDIPGESCLFIPSVLAEITKNRAQYIARINCGITSSGL</sequence>
<evidence type="ECO:0000256" key="4">
    <source>
        <dbReference type="SAM" id="Phobius"/>
    </source>
</evidence>
<evidence type="ECO:0000313" key="6">
    <source>
        <dbReference type="EMBL" id="OGG92728.1"/>
    </source>
</evidence>
<dbReference type="Pfam" id="PF11967">
    <property type="entry name" value="RecO_N"/>
    <property type="match status" value="1"/>
</dbReference>
<keyword evidence="1" id="KW-0227">DNA damage</keyword>
<dbReference type="SUPFAM" id="SSF50249">
    <property type="entry name" value="Nucleic acid-binding proteins"/>
    <property type="match status" value="1"/>
</dbReference>
<keyword evidence="4" id="KW-0472">Membrane</keyword>
<dbReference type="STRING" id="1798533.A2609_01335"/>
<name>A0A1F6G3M7_9BACT</name>
<protein>
    <recommendedName>
        <fullName evidence="5">DNA replication/recombination mediator RecO N-terminal domain-containing protein</fullName>
    </recommendedName>
</protein>
<evidence type="ECO:0000256" key="2">
    <source>
        <dbReference type="ARBA" id="ARBA00023172"/>
    </source>
</evidence>
<dbReference type="GO" id="GO:0006302">
    <property type="term" value="P:double-strand break repair"/>
    <property type="evidence" value="ECO:0007669"/>
    <property type="project" value="TreeGrafter"/>
</dbReference>
<organism evidence="6 7">
    <name type="scientific">Candidatus Kaiserbacteria bacterium RIFOXYD1_FULL_47_14</name>
    <dbReference type="NCBI Taxonomy" id="1798533"/>
    <lineage>
        <taxon>Bacteria</taxon>
        <taxon>Candidatus Kaiseribacteriota</taxon>
    </lineage>
</organism>
<dbReference type="AlphaFoldDB" id="A0A1F6G3M7"/>
<dbReference type="InterPro" id="IPR012340">
    <property type="entry name" value="NA-bd_OB-fold"/>
</dbReference>
<evidence type="ECO:0000256" key="1">
    <source>
        <dbReference type="ARBA" id="ARBA00022763"/>
    </source>
</evidence>
<dbReference type="Proteomes" id="UP000176867">
    <property type="component" value="Unassembled WGS sequence"/>
</dbReference>
<keyword evidence="4" id="KW-0812">Transmembrane</keyword>
<dbReference type="GO" id="GO:0006310">
    <property type="term" value="P:DNA recombination"/>
    <property type="evidence" value="ECO:0007669"/>
    <property type="project" value="UniProtKB-KW"/>
</dbReference>
<dbReference type="InterPro" id="IPR022572">
    <property type="entry name" value="DNA_rep/recomb_RecO_N"/>
</dbReference>
<dbReference type="Gene3D" id="2.40.50.140">
    <property type="entry name" value="Nucleic acid-binding proteins"/>
    <property type="match status" value="1"/>
</dbReference>
<evidence type="ECO:0000259" key="5">
    <source>
        <dbReference type="Pfam" id="PF11967"/>
    </source>
</evidence>
<gene>
    <name evidence="6" type="ORF">A2609_01335</name>
</gene>
<proteinExistence type="predicted"/>
<keyword evidence="4" id="KW-1133">Transmembrane helix</keyword>
<reference evidence="6 7" key="1">
    <citation type="journal article" date="2016" name="Nat. Commun.">
        <title>Thousands of microbial genomes shed light on interconnected biogeochemical processes in an aquifer system.</title>
        <authorList>
            <person name="Anantharaman K."/>
            <person name="Brown C.T."/>
            <person name="Hug L.A."/>
            <person name="Sharon I."/>
            <person name="Castelle C.J."/>
            <person name="Probst A.J."/>
            <person name="Thomas B.C."/>
            <person name="Singh A."/>
            <person name="Wilkins M.J."/>
            <person name="Karaoz U."/>
            <person name="Brodie E.L."/>
            <person name="Williams K.H."/>
            <person name="Hubbard S.S."/>
            <person name="Banfield J.F."/>
        </authorList>
    </citation>
    <scope>NUCLEOTIDE SEQUENCE [LARGE SCALE GENOMIC DNA]</scope>
</reference>
<feature type="domain" description="DNA replication/recombination mediator RecO N-terminal" evidence="5">
    <location>
        <begin position="1"/>
        <end position="67"/>
    </location>
</feature>
<feature type="transmembrane region" description="Helical" evidence="4">
    <location>
        <begin position="98"/>
        <end position="120"/>
    </location>
</feature>
<dbReference type="PANTHER" id="PTHR33991:SF1">
    <property type="entry name" value="DNA REPAIR PROTEIN RECO"/>
    <property type="match status" value="1"/>
</dbReference>
<accession>A0A1F6G3M7</accession>
<dbReference type="EMBL" id="MFMU01000021">
    <property type="protein sequence ID" value="OGG92728.1"/>
    <property type="molecule type" value="Genomic_DNA"/>
</dbReference>
<comment type="caution">
    <text evidence="6">The sequence shown here is derived from an EMBL/GenBank/DDBJ whole genome shotgun (WGS) entry which is preliminary data.</text>
</comment>
<dbReference type="GO" id="GO:0043590">
    <property type="term" value="C:bacterial nucleoid"/>
    <property type="evidence" value="ECO:0007669"/>
    <property type="project" value="TreeGrafter"/>
</dbReference>
<evidence type="ECO:0000313" key="7">
    <source>
        <dbReference type="Proteomes" id="UP000176867"/>
    </source>
</evidence>
<evidence type="ECO:0000256" key="3">
    <source>
        <dbReference type="ARBA" id="ARBA00023204"/>
    </source>
</evidence>
<keyword evidence="3" id="KW-0234">DNA repair</keyword>
<dbReference type="PANTHER" id="PTHR33991">
    <property type="entry name" value="DNA REPAIR PROTEIN RECO"/>
    <property type="match status" value="1"/>
</dbReference>
<keyword evidence="2" id="KW-0233">DNA recombination</keyword>